<organism evidence="2 3">
    <name type="scientific">Rubripirellula obstinata</name>
    <dbReference type="NCBI Taxonomy" id="406547"/>
    <lineage>
        <taxon>Bacteria</taxon>
        <taxon>Pseudomonadati</taxon>
        <taxon>Planctomycetota</taxon>
        <taxon>Planctomycetia</taxon>
        <taxon>Pirellulales</taxon>
        <taxon>Pirellulaceae</taxon>
        <taxon>Rubripirellula</taxon>
    </lineage>
</organism>
<dbReference type="EMBL" id="VRLW01000001">
    <property type="protein sequence ID" value="KAA1258968.1"/>
    <property type="molecule type" value="Genomic_DNA"/>
</dbReference>
<evidence type="ECO:0000313" key="2">
    <source>
        <dbReference type="EMBL" id="KAA1258968.1"/>
    </source>
</evidence>
<reference evidence="2 3" key="1">
    <citation type="submission" date="2019-08" db="EMBL/GenBank/DDBJ databases">
        <title>Deep-cultivation of Planctomycetes and their phenomic and genomic characterization uncovers novel biology.</title>
        <authorList>
            <person name="Wiegand S."/>
            <person name="Jogler M."/>
            <person name="Boedeker C."/>
            <person name="Pinto D."/>
            <person name="Vollmers J."/>
            <person name="Rivas-Marin E."/>
            <person name="Kohn T."/>
            <person name="Peeters S.H."/>
            <person name="Heuer A."/>
            <person name="Rast P."/>
            <person name="Oberbeckmann S."/>
            <person name="Bunk B."/>
            <person name="Jeske O."/>
            <person name="Meyerdierks A."/>
            <person name="Storesund J.E."/>
            <person name="Kallscheuer N."/>
            <person name="Luecker S."/>
            <person name="Lage O.M."/>
            <person name="Pohl T."/>
            <person name="Merkel B.J."/>
            <person name="Hornburger P."/>
            <person name="Mueller R.-W."/>
            <person name="Bruemmer F."/>
            <person name="Labrenz M."/>
            <person name="Spormann A.M."/>
            <person name="Op Den Camp H."/>
            <person name="Overmann J."/>
            <person name="Amann R."/>
            <person name="Jetten M.S.M."/>
            <person name="Mascher T."/>
            <person name="Medema M.H."/>
            <person name="Devos D.P."/>
            <person name="Kaster A.-K."/>
            <person name="Ovreas L."/>
            <person name="Rohde M."/>
            <person name="Galperin M.Y."/>
            <person name="Jogler C."/>
        </authorList>
    </citation>
    <scope>NUCLEOTIDE SEQUENCE [LARGE SCALE GENOMIC DNA]</scope>
    <source>
        <strain evidence="2 3">LF1</strain>
    </source>
</reference>
<sequence>MYSRDVAEYYAAKQKAASRLYKGWIKPADLPSNAEIRDQVQVLARMHEGPDRHQQRLLQMRVRAAWWLEKLAGFHPKLIGSVLTGSIRNGSDIDIHVFAANPHSITTELEDLNLFYQLERKQIVKDGQQRVFTHIHVRDEFEIELTVYHPSQLGYRFRSSITNKPIESAGLNELNRLIALEHEVTPETIEAKVNELTLTPDRITVFQSLLVPLESVHQNLKYHPEGDALYHSLQVFDLARDCKPYDEEFLLAALLHDVGKAIDRRDHVAAGMEALEGFVSERTMWLIEHHMDTHAIADGTIGARAKRRLAESPWYEDLIELGECDRGGRVAGAEAPELEEALDYIENIEDMFG</sequence>
<dbReference type="SUPFAM" id="SSF109604">
    <property type="entry name" value="HD-domain/PDEase-like"/>
    <property type="match status" value="1"/>
</dbReference>
<dbReference type="InterPro" id="IPR043519">
    <property type="entry name" value="NT_sf"/>
</dbReference>
<name>A0A5B1CCS2_9BACT</name>
<keyword evidence="3" id="KW-1185">Reference proteome</keyword>
<evidence type="ECO:0000259" key="1">
    <source>
        <dbReference type="Pfam" id="PF01966"/>
    </source>
</evidence>
<gene>
    <name evidence="2" type="ORF">LF1_14930</name>
</gene>
<dbReference type="InterPro" id="IPR006674">
    <property type="entry name" value="HD_domain"/>
</dbReference>
<feature type="domain" description="HD" evidence="1">
    <location>
        <begin position="229"/>
        <end position="304"/>
    </location>
</feature>
<dbReference type="Proteomes" id="UP000322699">
    <property type="component" value="Unassembled WGS sequence"/>
</dbReference>
<dbReference type="RefSeq" id="WP_338093063.1">
    <property type="nucleotide sequence ID" value="NZ_VRLW01000001.1"/>
</dbReference>
<evidence type="ECO:0000313" key="3">
    <source>
        <dbReference type="Proteomes" id="UP000322699"/>
    </source>
</evidence>
<dbReference type="AlphaFoldDB" id="A0A5B1CCS2"/>
<dbReference type="SUPFAM" id="SSF81301">
    <property type="entry name" value="Nucleotidyltransferase"/>
    <property type="match status" value="1"/>
</dbReference>
<dbReference type="Gene3D" id="1.10.3210.10">
    <property type="entry name" value="Hypothetical protein af1432"/>
    <property type="match status" value="1"/>
</dbReference>
<accession>A0A5B1CCS2</accession>
<comment type="caution">
    <text evidence="2">The sequence shown here is derived from an EMBL/GenBank/DDBJ whole genome shotgun (WGS) entry which is preliminary data.</text>
</comment>
<protein>
    <recommendedName>
        <fullName evidence="1">HD domain-containing protein</fullName>
    </recommendedName>
</protein>
<dbReference type="Pfam" id="PF01966">
    <property type="entry name" value="HD"/>
    <property type="match status" value="1"/>
</dbReference>
<proteinExistence type="predicted"/>